<dbReference type="AlphaFoldDB" id="A0AAN5CKY5"/>
<gene>
    <name evidence="3" type="ORF">PMAYCL1PPCAC_16504</name>
</gene>
<evidence type="ECO:0000256" key="2">
    <source>
        <dbReference type="SAM" id="Phobius"/>
    </source>
</evidence>
<comment type="caution">
    <text evidence="3">The sequence shown here is derived from an EMBL/GenBank/DDBJ whole genome shotgun (WGS) entry which is preliminary data.</text>
</comment>
<keyword evidence="2" id="KW-0472">Membrane</keyword>
<feature type="region of interest" description="Disordered" evidence="1">
    <location>
        <begin position="1"/>
        <end position="20"/>
    </location>
</feature>
<evidence type="ECO:0000256" key="1">
    <source>
        <dbReference type="SAM" id="MobiDB-lite"/>
    </source>
</evidence>
<feature type="transmembrane region" description="Helical" evidence="2">
    <location>
        <begin position="54"/>
        <end position="75"/>
    </location>
</feature>
<organism evidence="3 4">
    <name type="scientific">Pristionchus mayeri</name>
    <dbReference type="NCBI Taxonomy" id="1317129"/>
    <lineage>
        <taxon>Eukaryota</taxon>
        <taxon>Metazoa</taxon>
        <taxon>Ecdysozoa</taxon>
        <taxon>Nematoda</taxon>
        <taxon>Chromadorea</taxon>
        <taxon>Rhabditida</taxon>
        <taxon>Rhabditina</taxon>
        <taxon>Diplogasteromorpha</taxon>
        <taxon>Diplogasteroidea</taxon>
        <taxon>Neodiplogasteridae</taxon>
        <taxon>Pristionchus</taxon>
    </lineage>
</organism>
<dbReference type="Proteomes" id="UP001328107">
    <property type="component" value="Unassembled WGS sequence"/>
</dbReference>
<sequence length="177" mass="19331">IEMSLPKHASPPRTPSAAPRASSACSSWAAAAPGLVADWFAHPRTLGMTPKTLGMLYASAAISGTVVSLAKHFIYGAGFSFDMLLMLVVVVTSSVAFWALTKRRPLALTPFLITVILGIIVIIVIWFIDHVPQSAYKCDELLALGALVYLFVHCIRTVLAARRQMIEDIKNERYGRF</sequence>
<feature type="non-terminal residue" evidence="3">
    <location>
        <position position="1"/>
    </location>
</feature>
<evidence type="ECO:0000313" key="4">
    <source>
        <dbReference type="Proteomes" id="UP001328107"/>
    </source>
</evidence>
<feature type="transmembrane region" description="Helical" evidence="2">
    <location>
        <begin position="140"/>
        <end position="161"/>
    </location>
</feature>
<feature type="transmembrane region" description="Helical" evidence="2">
    <location>
        <begin position="107"/>
        <end position="128"/>
    </location>
</feature>
<reference evidence="4" key="1">
    <citation type="submission" date="2022-10" db="EMBL/GenBank/DDBJ databases">
        <title>Genome assembly of Pristionchus species.</title>
        <authorList>
            <person name="Yoshida K."/>
            <person name="Sommer R.J."/>
        </authorList>
    </citation>
    <scope>NUCLEOTIDE SEQUENCE [LARGE SCALE GENOMIC DNA]</scope>
    <source>
        <strain evidence="4">RS5460</strain>
    </source>
</reference>
<feature type="transmembrane region" description="Helical" evidence="2">
    <location>
        <begin position="81"/>
        <end position="100"/>
    </location>
</feature>
<proteinExistence type="predicted"/>
<evidence type="ECO:0000313" key="3">
    <source>
        <dbReference type="EMBL" id="GMR46309.1"/>
    </source>
</evidence>
<accession>A0AAN5CKY5</accession>
<keyword evidence="4" id="KW-1185">Reference proteome</keyword>
<keyword evidence="2" id="KW-0812">Transmembrane</keyword>
<keyword evidence="2" id="KW-1133">Transmembrane helix</keyword>
<dbReference type="EMBL" id="BTRK01000004">
    <property type="protein sequence ID" value="GMR46309.1"/>
    <property type="molecule type" value="Genomic_DNA"/>
</dbReference>
<protein>
    <submittedName>
        <fullName evidence="3">Uncharacterized protein</fullName>
    </submittedName>
</protein>
<name>A0AAN5CKY5_9BILA</name>